<geneLocation type="plasmid" evidence="8">
    <name>ptad1</name>
</geneLocation>
<evidence type="ECO:0000256" key="2">
    <source>
        <dbReference type="ARBA" id="ARBA00008954"/>
    </source>
</evidence>
<accession>A0AAC9JU97</accession>
<evidence type="ECO:0000256" key="6">
    <source>
        <dbReference type="RuleBase" id="RU003560"/>
    </source>
</evidence>
<dbReference type="GO" id="GO:0009448">
    <property type="term" value="P:gamma-aminobutyric acid metabolic process"/>
    <property type="evidence" value="ECO:0007669"/>
    <property type="project" value="InterPro"/>
</dbReference>
<evidence type="ECO:0000313" key="8">
    <source>
        <dbReference type="Proteomes" id="UP000182703"/>
    </source>
</evidence>
<dbReference type="FunFam" id="3.40.640.10:FF:000013">
    <property type="entry name" value="4-aminobutyrate aminotransferase"/>
    <property type="match status" value="1"/>
</dbReference>
<keyword evidence="4" id="KW-0808">Transferase</keyword>
<dbReference type="RefSeq" id="WP_071924631.1">
    <property type="nucleotide sequence ID" value="NZ_CP018096.1"/>
</dbReference>
<dbReference type="GO" id="GO:0042802">
    <property type="term" value="F:identical protein binding"/>
    <property type="evidence" value="ECO:0007669"/>
    <property type="project" value="TreeGrafter"/>
</dbReference>
<dbReference type="NCBIfam" id="TIGR00700">
    <property type="entry name" value="GABAtrnsam"/>
    <property type="match status" value="1"/>
</dbReference>
<dbReference type="Pfam" id="PF00202">
    <property type="entry name" value="Aminotran_3"/>
    <property type="match status" value="1"/>
</dbReference>
<dbReference type="InterPro" id="IPR004632">
    <property type="entry name" value="4NH2But_aminotransferase_bac"/>
</dbReference>
<dbReference type="PANTHER" id="PTHR11986">
    <property type="entry name" value="AMINOTRANSFERASE CLASS III"/>
    <property type="match status" value="1"/>
</dbReference>
<dbReference type="PIRSF" id="PIRSF000521">
    <property type="entry name" value="Transaminase_4ab_Lys_Orn"/>
    <property type="match status" value="1"/>
</dbReference>
<dbReference type="Gene3D" id="3.90.1150.10">
    <property type="entry name" value="Aspartate Aminotransferase, domain 1"/>
    <property type="match status" value="1"/>
</dbReference>
<gene>
    <name evidence="7" type="ORF">BOQ54_17640</name>
</gene>
<keyword evidence="5 6" id="KW-0663">Pyridoxal phosphate</keyword>
<evidence type="ECO:0000256" key="4">
    <source>
        <dbReference type="ARBA" id="ARBA00022679"/>
    </source>
</evidence>
<proteinExistence type="inferred from homology"/>
<comment type="similarity">
    <text evidence="2 6">Belongs to the class-III pyridoxal-phosphate-dependent aminotransferase family.</text>
</comment>
<dbReference type="CDD" id="cd00610">
    <property type="entry name" value="OAT_like"/>
    <property type="match status" value="1"/>
</dbReference>
<dbReference type="InterPro" id="IPR015421">
    <property type="entry name" value="PyrdxlP-dep_Trfase_major"/>
</dbReference>
<dbReference type="InterPro" id="IPR049704">
    <property type="entry name" value="Aminotrans_3_PPA_site"/>
</dbReference>
<dbReference type="InterPro" id="IPR050103">
    <property type="entry name" value="Class-III_PLP-dep_AT"/>
</dbReference>
<organism evidence="7 8">
    <name type="scientific">Chelatococcus daeguensis</name>
    <dbReference type="NCBI Taxonomy" id="444444"/>
    <lineage>
        <taxon>Bacteria</taxon>
        <taxon>Pseudomonadati</taxon>
        <taxon>Pseudomonadota</taxon>
        <taxon>Alphaproteobacteria</taxon>
        <taxon>Hyphomicrobiales</taxon>
        <taxon>Chelatococcaceae</taxon>
        <taxon>Chelatococcus</taxon>
    </lineage>
</organism>
<dbReference type="Gene3D" id="3.40.640.10">
    <property type="entry name" value="Type I PLP-dependent aspartate aminotransferase-like (Major domain)"/>
    <property type="match status" value="1"/>
</dbReference>
<evidence type="ECO:0000313" key="7">
    <source>
        <dbReference type="EMBL" id="APF39331.1"/>
    </source>
</evidence>
<dbReference type="SUPFAM" id="SSF53383">
    <property type="entry name" value="PLP-dependent transferases"/>
    <property type="match status" value="1"/>
</dbReference>
<dbReference type="InterPro" id="IPR005814">
    <property type="entry name" value="Aminotrans_3"/>
</dbReference>
<keyword evidence="7" id="KW-0614">Plasmid</keyword>
<comment type="cofactor">
    <cofactor evidence="1">
        <name>pyridoxal 5'-phosphate</name>
        <dbReference type="ChEBI" id="CHEBI:597326"/>
    </cofactor>
</comment>
<evidence type="ECO:0000256" key="5">
    <source>
        <dbReference type="ARBA" id="ARBA00022898"/>
    </source>
</evidence>
<dbReference type="AlphaFoldDB" id="A0AAC9JU97"/>
<dbReference type="EMBL" id="CP018096">
    <property type="protein sequence ID" value="APF39331.1"/>
    <property type="molecule type" value="Genomic_DNA"/>
</dbReference>
<dbReference type="KEGG" id="cdq:BOQ54_17640"/>
<dbReference type="GO" id="GO:0030170">
    <property type="term" value="F:pyridoxal phosphate binding"/>
    <property type="evidence" value="ECO:0007669"/>
    <property type="project" value="InterPro"/>
</dbReference>
<dbReference type="InterPro" id="IPR015422">
    <property type="entry name" value="PyrdxlP-dep_Trfase_small"/>
</dbReference>
<protein>
    <submittedName>
        <fullName evidence="7">4-aminobutyrate transaminase</fullName>
    </submittedName>
</protein>
<dbReference type="PROSITE" id="PS00600">
    <property type="entry name" value="AA_TRANSFER_CLASS_3"/>
    <property type="match status" value="1"/>
</dbReference>
<reference evidence="7 8" key="1">
    <citation type="submission" date="2016-11" db="EMBL/GenBank/DDBJ databases">
        <title>Complete genome sequence of the aerobically denitrifying bacterium Chelatococcus daeguensis TAD1.</title>
        <authorList>
            <person name="Yang Y."/>
            <person name="Huang S."/>
            <person name="Lin E."/>
        </authorList>
    </citation>
    <scope>NUCLEOTIDE SEQUENCE [LARGE SCALE GENOMIC DNA]</scope>
    <source>
        <strain evidence="7 8">TAD1</strain>
        <plasmid evidence="8">ptad1</plasmid>
    </source>
</reference>
<evidence type="ECO:0000256" key="3">
    <source>
        <dbReference type="ARBA" id="ARBA00022576"/>
    </source>
</evidence>
<sequence length="427" mass="45272">MTTQTLSKRQKEAVPQGIATKHIFAARAENAELWDVDGKRYIDFAAGIAVLNTGHRHPRVIAAVKEQAESFTHTCFHVAPYESYIRLAERLNALTPGDHPKKTMFVTTGAEAVENAVKIARAHTGRPAVIAFGGAFHGRTLLGMALTGKVAPYKKGFGPFPADVYHVPYPKTYHGVGTAEALKGLNQLFQSDVDPARVAAIIVEPVQGEGGFYPAPADFLAALRALCDEHGILLIADEIQTGIARTGRMFAVDHAGVVPDLVTMAKGLGGGFPLAAVTGRAEVMDAAHPGGLGGTYGGSPIGIAAAYAVLDVIEDEKLCERAETIGAMMRERLTEMARRNSFNAIGDVRGLGAMVAFELVKDRTTREPDAALAGRLVAKAQEKGLILLTCGPDGNIIRLLAPLTIPQEQVSEGLDILEEALAEAVSA</sequence>
<dbReference type="GO" id="GO:0034386">
    <property type="term" value="F:4-aminobutyrate:2-oxoglutarate transaminase activity"/>
    <property type="evidence" value="ECO:0007669"/>
    <property type="project" value="InterPro"/>
</dbReference>
<keyword evidence="3" id="KW-0032">Aminotransferase</keyword>
<evidence type="ECO:0000256" key="1">
    <source>
        <dbReference type="ARBA" id="ARBA00001933"/>
    </source>
</evidence>
<dbReference type="Proteomes" id="UP000182703">
    <property type="component" value="Plasmid pTAD1"/>
</dbReference>
<dbReference type="InterPro" id="IPR015424">
    <property type="entry name" value="PyrdxlP-dep_Trfase"/>
</dbReference>
<name>A0AAC9JU97_9HYPH</name>
<keyword evidence="8" id="KW-1185">Reference proteome</keyword>